<organism evidence="1 2">
    <name type="scientific">Mycteria americana</name>
    <name type="common">Wood stork</name>
    <dbReference type="NCBI Taxonomy" id="33587"/>
    <lineage>
        <taxon>Eukaryota</taxon>
        <taxon>Metazoa</taxon>
        <taxon>Chordata</taxon>
        <taxon>Craniata</taxon>
        <taxon>Vertebrata</taxon>
        <taxon>Euteleostomi</taxon>
        <taxon>Archelosauria</taxon>
        <taxon>Archosauria</taxon>
        <taxon>Dinosauria</taxon>
        <taxon>Saurischia</taxon>
        <taxon>Theropoda</taxon>
        <taxon>Coelurosauria</taxon>
        <taxon>Aves</taxon>
        <taxon>Neognathae</taxon>
        <taxon>Neoaves</taxon>
        <taxon>Aequornithes</taxon>
        <taxon>Ciconiiformes</taxon>
        <taxon>Ciconiidae</taxon>
        <taxon>Mycteria</taxon>
    </lineage>
</organism>
<evidence type="ECO:0000313" key="1">
    <source>
        <dbReference type="EMBL" id="KAK4822250.1"/>
    </source>
</evidence>
<keyword evidence="2" id="KW-1185">Reference proteome</keyword>
<dbReference type="Proteomes" id="UP001333110">
    <property type="component" value="Unassembled WGS sequence"/>
</dbReference>
<protein>
    <recommendedName>
        <fullName evidence="3">Reverse transcriptase domain-containing protein</fullName>
    </recommendedName>
</protein>
<gene>
    <name evidence="1" type="ORF">QYF61_011922</name>
</gene>
<dbReference type="EMBL" id="JAUNZN010000004">
    <property type="protein sequence ID" value="KAK4822250.1"/>
    <property type="molecule type" value="Genomic_DNA"/>
</dbReference>
<dbReference type="AlphaFoldDB" id="A0AAN7NUM0"/>
<accession>A0AAN7NUM0</accession>
<comment type="caution">
    <text evidence="1">The sequence shown here is derived from an EMBL/GenBank/DDBJ whole genome shotgun (WGS) entry which is preliminary data.</text>
</comment>
<evidence type="ECO:0008006" key="3">
    <source>
        <dbReference type="Google" id="ProtNLM"/>
    </source>
</evidence>
<proteinExistence type="predicted"/>
<reference evidence="1 2" key="1">
    <citation type="journal article" date="2023" name="J. Hered.">
        <title>Chromosome-level genome of the wood stork (Mycteria americana) provides insight into avian chromosome evolution.</title>
        <authorList>
            <person name="Flamio R. Jr."/>
            <person name="Ramstad K.M."/>
        </authorList>
    </citation>
    <scope>NUCLEOTIDE SEQUENCE [LARGE SCALE GENOMIC DNA]</scope>
    <source>
        <strain evidence="1">JAX WOST 10</strain>
    </source>
</reference>
<name>A0AAN7NUM0_MYCAM</name>
<evidence type="ECO:0000313" key="2">
    <source>
        <dbReference type="Proteomes" id="UP001333110"/>
    </source>
</evidence>
<sequence>MTVNWSSCRRAETALTPRLKMGWEVSVFGFLHFLFLKISHSGEFDMLRSCLAIVIAFYNKMSGLVDEECAVNVVYANFNKAFNTISHNILTDKLMKHG</sequence>